<dbReference type="Pfam" id="PF07690">
    <property type="entry name" value="MFS_1"/>
    <property type="match status" value="1"/>
</dbReference>
<dbReference type="PANTHER" id="PTHR42718">
    <property type="entry name" value="MAJOR FACILITATOR SUPERFAMILY MULTIDRUG TRANSPORTER MFSC"/>
    <property type="match status" value="1"/>
</dbReference>
<evidence type="ECO:0000256" key="6">
    <source>
        <dbReference type="ARBA" id="ARBA00023136"/>
    </source>
</evidence>
<feature type="transmembrane region" description="Helical" evidence="7">
    <location>
        <begin position="357"/>
        <end position="379"/>
    </location>
</feature>
<evidence type="ECO:0000313" key="10">
    <source>
        <dbReference type="Proteomes" id="UP001161691"/>
    </source>
</evidence>
<dbReference type="CDD" id="cd17503">
    <property type="entry name" value="MFS_LmrB_MDR_like"/>
    <property type="match status" value="1"/>
</dbReference>
<keyword evidence="3" id="KW-1003">Cell membrane</keyword>
<protein>
    <submittedName>
        <fullName evidence="9">DHA2 family efflux MFS transporter permease subunit</fullName>
    </submittedName>
</protein>
<feature type="transmembrane region" description="Helical" evidence="7">
    <location>
        <begin position="142"/>
        <end position="162"/>
    </location>
</feature>
<dbReference type="InterPro" id="IPR004638">
    <property type="entry name" value="EmrB-like"/>
</dbReference>
<feature type="transmembrane region" description="Helical" evidence="7">
    <location>
        <begin position="12"/>
        <end position="32"/>
    </location>
</feature>
<feature type="transmembrane region" description="Helical" evidence="7">
    <location>
        <begin position="80"/>
        <end position="98"/>
    </location>
</feature>
<evidence type="ECO:0000256" key="2">
    <source>
        <dbReference type="ARBA" id="ARBA00022448"/>
    </source>
</evidence>
<name>A0ABT6THF8_9BACL</name>
<keyword evidence="6 7" id="KW-0472">Membrane</keyword>
<keyword evidence="10" id="KW-1185">Reference proteome</keyword>
<dbReference type="Proteomes" id="UP001161691">
    <property type="component" value="Unassembled WGS sequence"/>
</dbReference>
<dbReference type="InterPro" id="IPR036259">
    <property type="entry name" value="MFS_trans_sf"/>
</dbReference>
<dbReference type="RefSeq" id="WP_282909149.1">
    <property type="nucleotide sequence ID" value="NZ_JAGRPV010000001.1"/>
</dbReference>
<dbReference type="PRINTS" id="PR01036">
    <property type="entry name" value="TCRTETB"/>
</dbReference>
<reference evidence="9" key="1">
    <citation type="submission" date="2023-04" db="EMBL/GenBank/DDBJ databases">
        <title>Comparative genomic analysis of Cohnella hashimotonis sp. nov., isolated from the International Space Station.</title>
        <authorList>
            <person name="Venkateswaran K."/>
            <person name="Simpson A."/>
        </authorList>
    </citation>
    <scope>NUCLEOTIDE SEQUENCE</scope>
    <source>
        <strain evidence="9">F6_2S_P_1</strain>
    </source>
</reference>
<gene>
    <name evidence="9" type="ORF">KB449_14985</name>
</gene>
<proteinExistence type="predicted"/>
<evidence type="ECO:0000256" key="5">
    <source>
        <dbReference type="ARBA" id="ARBA00022989"/>
    </source>
</evidence>
<feature type="domain" description="Major facilitator superfamily (MFS) profile" evidence="8">
    <location>
        <begin position="14"/>
        <end position="483"/>
    </location>
</feature>
<feature type="transmembrane region" description="Helical" evidence="7">
    <location>
        <begin position="52"/>
        <end position="73"/>
    </location>
</feature>
<feature type="transmembrane region" description="Helical" evidence="7">
    <location>
        <begin position="168"/>
        <end position="187"/>
    </location>
</feature>
<feature type="transmembrane region" description="Helical" evidence="7">
    <location>
        <begin position="332"/>
        <end position="351"/>
    </location>
</feature>
<dbReference type="EMBL" id="JAGRPV010000001">
    <property type="protein sequence ID" value="MDI4646281.1"/>
    <property type="molecule type" value="Genomic_DNA"/>
</dbReference>
<evidence type="ECO:0000256" key="7">
    <source>
        <dbReference type="SAM" id="Phobius"/>
    </source>
</evidence>
<dbReference type="NCBIfam" id="TIGR00711">
    <property type="entry name" value="efflux_EmrB"/>
    <property type="match status" value="1"/>
</dbReference>
<keyword evidence="2" id="KW-0813">Transport</keyword>
<dbReference type="Gene3D" id="1.20.1250.20">
    <property type="entry name" value="MFS general substrate transporter like domains"/>
    <property type="match status" value="1"/>
</dbReference>
<feature type="transmembrane region" description="Helical" evidence="7">
    <location>
        <begin position="110"/>
        <end position="130"/>
    </location>
</feature>
<feature type="transmembrane region" description="Helical" evidence="7">
    <location>
        <begin position="400"/>
        <end position="418"/>
    </location>
</feature>
<dbReference type="SUPFAM" id="SSF103473">
    <property type="entry name" value="MFS general substrate transporter"/>
    <property type="match status" value="1"/>
</dbReference>
<dbReference type="PANTHER" id="PTHR42718:SF24">
    <property type="entry name" value="MAJOR FACILITATOR SUPERFAMILY (MFS) PROFILE DOMAIN-CONTAINING PROTEIN"/>
    <property type="match status" value="1"/>
</dbReference>
<sequence length="507" mass="54601">MSNAITSTLRKGPIVASLLIGAFVALLSQTLLNVALPKMMADLDIGSNTIQWLVTGYMLVNGVVIPVTAYLISKFSTRQLYIVAMGLFTVGTVVAAVAPNFGTLLTGRLIQAVGAGIMMPLMSVVFLTIFPIEQRGKAMGMMGLAMIFAPAVGPTLSGWVVEHYSWRVLFYIVLPLAIFSLIYGSFAMKNVTQTSKPKLDVLGVVFSTLGFGGILYGFSDAGNDGWDSTRVIVSLIVGAVALLLFVWRELTAKKPLLEFRVFKFDMYSLTTVINVIITMAMFSAMVLMPIYLQNIRGFTPLESGLLLLPGAILMGIMSPITGMIFDKIGARWLAVIGLIITSLTTWELSRIALDSTYMHIILIYSARMFGMSLLMMPIQTAGMNQLPQTLNSHGSAMSQTLRNVAGALGTALLVTIMTNKAADEGRALTIAAGIDPNDKANAAQVIEIGKEATLYGIQHAFVVATWITIAALVLAFFIRKVKPHHEVLKSEGNAKAEAAKSSAQSSR</sequence>
<dbReference type="InterPro" id="IPR011701">
    <property type="entry name" value="MFS"/>
</dbReference>
<comment type="subcellular location">
    <subcellularLocation>
        <location evidence="1">Cell membrane</location>
        <topology evidence="1">Multi-pass membrane protein</topology>
    </subcellularLocation>
</comment>
<feature type="transmembrane region" description="Helical" evidence="7">
    <location>
        <begin position="457"/>
        <end position="478"/>
    </location>
</feature>
<feature type="transmembrane region" description="Helical" evidence="7">
    <location>
        <begin position="267"/>
        <end position="292"/>
    </location>
</feature>
<evidence type="ECO:0000256" key="3">
    <source>
        <dbReference type="ARBA" id="ARBA00022475"/>
    </source>
</evidence>
<feature type="transmembrane region" description="Helical" evidence="7">
    <location>
        <begin position="199"/>
        <end position="219"/>
    </location>
</feature>
<keyword evidence="4 7" id="KW-0812">Transmembrane</keyword>
<feature type="transmembrane region" description="Helical" evidence="7">
    <location>
        <begin position="231"/>
        <end position="247"/>
    </location>
</feature>
<dbReference type="InterPro" id="IPR020846">
    <property type="entry name" value="MFS_dom"/>
</dbReference>
<dbReference type="PROSITE" id="PS50850">
    <property type="entry name" value="MFS"/>
    <property type="match status" value="1"/>
</dbReference>
<evidence type="ECO:0000259" key="8">
    <source>
        <dbReference type="PROSITE" id="PS50850"/>
    </source>
</evidence>
<evidence type="ECO:0000256" key="1">
    <source>
        <dbReference type="ARBA" id="ARBA00004651"/>
    </source>
</evidence>
<feature type="transmembrane region" description="Helical" evidence="7">
    <location>
        <begin position="304"/>
        <end position="325"/>
    </location>
</feature>
<comment type="caution">
    <text evidence="9">The sequence shown here is derived from an EMBL/GenBank/DDBJ whole genome shotgun (WGS) entry which is preliminary data.</text>
</comment>
<evidence type="ECO:0000313" key="9">
    <source>
        <dbReference type="EMBL" id="MDI4646281.1"/>
    </source>
</evidence>
<accession>A0ABT6THF8</accession>
<evidence type="ECO:0000256" key="4">
    <source>
        <dbReference type="ARBA" id="ARBA00022692"/>
    </source>
</evidence>
<dbReference type="Gene3D" id="1.20.1720.10">
    <property type="entry name" value="Multidrug resistance protein D"/>
    <property type="match status" value="1"/>
</dbReference>
<keyword evidence="5 7" id="KW-1133">Transmembrane helix</keyword>
<organism evidence="9 10">
    <name type="scientific">Cohnella hashimotonis</name>
    <dbReference type="NCBI Taxonomy" id="2826895"/>
    <lineage>
        <taxon>Bacteria</taxon>
        <taxon>Bacillati</taxon>
        <taxon>Bacillota</taxon>
        <taxon>Bacilli</taxon>
        <taxon>Bacillales</taxon>
        <taxon>Paenibacillaceae</taxon>
        <taxon>Cohnella</taxon>
    </lineage>
</organism>